<evidence type="ECO:0000256" key="1">
    <source>
        <dbReference type="ARBA" id="ARBA00004141"/>
    </source>
</evidence>
<keyword evidence="9" id="KW-1185">Reference proteome</keyword>
<evidence type="ECO:0000313" key="10">
    <source>
        <dbReference type="WBParaSite" id="SBAD_0000173201-mRNA-1"/>
    </source>
</evidence>
<evidence type="ECO:0000256" key="3">
    <source>
        <dbReference type="ARBA" id="ARBA00022692"/>
    </source>
</evidence>
<evidence type="ECO:0000256" key="7">
    <source>
        <dbReference type="SAM" id="Phobius"/>
    </source>
</evidence>
<reference evidence="8 9" key="2">
    <citation type="submission" date="2018-11" db="EMBL/GenBank/DDBJ databases">
        <authorList>
            <consortium name="Pathogen Informatics"/>
        </authorList>
    </citation>
    <scope>NUCLEOTIDE SEQUENCE [LARGE SCALE GENOMIC DNA]</scope>
</reference>
<evidence type="ECO:0000313" key="8">
    <source>
        <dbReference type="EMBL" id="VDO95047.1"/>
    </source>
</evidence>
<keyword evidence="3 7" id="KW-0812">Transmembrane</keyword>
<dbReference type="InterPro" id="IPR002657">
    <property type="entry name" value="BilAc:Na_symport/Acr3"/>
</dbReference>
<feature type="transmembrane region" description="Helical" evidence="7">
    <location>
        <begin position="236"/>
        <end position="259"/>
    </location>
</feature>
<sequence length="448" mass="49970">MRYNGRCPFLNLVQILIAIFSSLASFVCAGVNAAWTDVSFDPPYSKKLREGDNASFAVVFRYDASPSSSLSLMRNSSKCAGRPRMVKMLSQNPEVADLADAPMRCSHFRFKQAATSTNADAKADDIDAEKERMDRWMCWSLDTNHTSDNDGSVFNVTVSIEGKFLGRALLSVIIECDRNHTLRRTYDVSVLRRNRRLGHIFVGVLTLLLIFANLLMATEVHLEVVWEVIKRPLAPAIGLFCQYFAMPMLSYGIAQLLFVPVGLYSLSLGIFTSGCSPGGGASNAYVVLFDGNVDLSVTMTFISTLLSLAMMPFWMYLLGKQFLVHQAAHDIIIPYKNIAYSLMIFIGPLGIGVLLWRYKPSWGALRPFLLLIILFIMSFGIYANLYMFKLMTWRVLIAGLTLPLSGFVFGLLLSMIMKQPYRNIVAISLETGIQNTGIAIMLLQVLFS</sequence>
<organism evidence="10">
    <name type="scientific">Soboliphyme baturini</name>
    <dbReference type="NCBI Taxonomy" id="241478"/>
    <lineage>
        <taxon>Eukaryota</taxon>
        <taxon>Metazoa</taxon>
        <taxon>Ecdysozoa</taxon>
        <taxon>Nematoda</taxon>
        <taxon>Enoplea</taxon>
        <taxon>Dorylaimia</taxon>
        <taxon>Dioctophymatida</taxon>
        <taxon>Dioctophymatoidea</taxon>
        <taxon>Soboliphymatidae</taxon>
        <taxon>Soboliphyme</taxon>
    </lineage>
</organism>
<evidence type="ECO:0000256" key="6">
    <source>
        <dbReference type="ARBA" id="ARBA00023136"/>
    </source>
</evidence>
<comment type="subcellular location">
    <subcellularLocation>
        <location evidence="1">Membrane</location>
        <topology evidence="1">Multi-pass membrane protein</topology>
    </subcellularLocation>
</comment>
<dbReference type="WBParaSite" id="SBAD_0000173201-mRNA-1">
    <property type="protein sequence ID" value="SBAD_0000173201-mRNA-1"/>
    <property type="gene ID" value="SBAD_0000173201"/>
</dbReference>
<evidence type="ECO:0000256" key="5">
    <source>
        <dbReference type="ARBA" id="ARBA00022989"/>
    </source>
</evidence>
<dbReference type="PANTHER" id="PTHR10361:SF28">
    <property type="entry name" value="P3 PROTEIN-RELATED"/>
    <property type="match status" value="1"/>
</dbReference>
<keyword evidence="6 7" id="KW-0472">Membrane</keyword>
<evidence type="ECO:0000256" key="2">
    <source>
        <dbReference type="ARBA" id="ARBA00006528"/>
    </source>
</evidence>
<dbReference type="Proteomes" id="UP000270296">
    <property type="component" value="Unassembled WGS sequence"/>
</dbReference>
<dbReference type="GO" id="GO:0015293">
    <property type="term" value="F:symporter activity"/>
    <property type="evidence" value="ECO:0007669"/>
    <property type="project" value="UniProtKB-KW"/>
</dbReference>
<dbReference type="InterPro" id="IPR038770">
    <property type="entry name" value="Na+/solute_symporter_sf"/>
</dbReference>
<feature type="transmembrane region" description="Helical" evidence="7">
    <location>
        <begin position="197"/>
        <end position="216"/>
    </location>
</feature>
<dbReference type="GO" id="GO:0016020">
    <property type="term" value="C:membrane"/>
    <property type="evidence" value="ECO:0007669"/>
    <property type="project" value="UniProtKB-SubCell"/>
</dbReference>
<evidence type="ECO:0000256" key="4">
    <source>
        <dbReference type="ARBA" id="ARBA00022847"/>
    </source>
</evidence>
<keyword evidence="4" id="KW-0813">Transport</keyword>
<gene>
    <name evidence="8" type="ORF">SBAD_LOCUS1653</name>
</gene>
<accession>A0A183IDF9</accession>
<dbReference type="InterPro" id="IPR004710">
    <property type="entry name" value="Bilac:Na_transpt"/>
</dbReference>
<keyword evidence="5 7" id="KW-1133">Transmembrane helix</keyword>
<protein>
    <submittedName>
        <fullName evidence="10">Sodium-bile acid cotransporter</fullName>
    </submittedName>
</protein>
<dbReference type="PANTHER" id="PTHR10361">
    <property type="entry name" value="SODIUM-BILE ACID COTRANSPORTER"/>
    <property type="match status" value="1"/>
</dbReference>
<dbReference type="Pfam" id="PF01758">
    <property type="entry name" value="SBF"/>
    <property type="match status" value="1"/>
</dbReference>
<dbReference type="EMBL" id="UZAM01006901">
    <property type="protein sequence ID" value="VDO95047.1"/>
    <property type="molecule type" value="Genomic_DNA"/>
</dbReference>
<dbReference type="OrthoDB" id="203097at2759"/>
<feature type="transmembrane region" description="Helical" evidence="7">
    <location>
        <begin position="368"/>
        <end position="388"/>
    </location>
</feature>
<comment type="similarity">
    <text evidence="2">Belongs to the bile acid:sodium symporter (BASS) (TC 2.A.28) family.</text>
</comment>
<evidence type="ECO:0000313" key="9">
    <source>
        <dbReference type="Proteomes" id="UP000270296"/>
    </source>
</evidence>
<reference evidence="10" key="1">
    <citation type="submission" date="2016-06" db="UniProtKB">
        <authorList>
            <consortium name="WormBaseParasite"/>
        </authorList>
    </citation>
    <scope>IDENTIFICATION</scope>
</reference>
<feature type="transmembrane region" description="Helical" evidence="7">
    <location>
        <begin position="395"/>
        <end position="417"/>
    </location>
</feature>
<feature type="transmembrane region" description="Helical" evidence="7">
    <location>
        <begin position="338"/>
        <end position="356"/>
    </location>
</feature>
<feature type="transmembrane region" description="Helical" evidence="7">
    <location>
        <begin position="12"/>
        <end position="35"/>
    </location>
</feature>
<proteinExistence type="inferred from homology"/>
<name>A0A183IDF9_9BILA</name>
<feature type="transmembrane region" description="Helical" evidence="7">
    <location>
        <begin position="266"/>
        <end position="289"/>
    </location>
</feature>
<dbReference type="Gene3D" id="1.20.1530.20">
    <property type="match status" value="1"/>
</dbReference>
<feature type="transmembrane region" description="Helical" evidence="7">
    <location>
        <begin position="295"/>
        <end position="317"/>
    </location>
</feature>
<dbReference type="AlphaFoldDB" id="A0A183IDF9"/>
<keyword evidence="4" id="KW-0769">Symport</keyword>